<dbReference type="Proteomes" id="UP000199053">
    <property type="component" value="Unassembled WGS sequence"/>
</dbReference>
<evidence type="ECO:0000256" key="3">
    <source>
        <dbReference type="ARBA" id="ARBA00022692"/>
    </source>
</evidence>
<evidence type="ECO:0000313" key="10">
    <source>
        <dbReference type="Proteomes" id="UP000199053"/>
    </source>
</evidence>
<dbReference type="OrthoDB" id="9780560at2"/>
<dbReference type="InterPro" id="IPR050250">
    <property type="entry name" value="Macrolide_Exporter_MacB"/>
</dbReference>
<accession>A0A1G9HV37</accession>
<comment type="similarity">
    <text evidence="6">Belongs to the ABC-4 integral membrane protein family.</text>
</comment>
<evidence type="ECO:0000256" key="5">
    <source>
        <dbReference type="ARBA" id="ARBA00023136"/>
    </source>
</evidence>
<dbReference type="EMBL" id="FNGA01000003">
    <property type="protein sequence ID" value="SDL16433.1"/>
    <property type="molecule type" value="Genomic_DNA"/>
</dbReference>
<dbReference type="GO" id="GO:0005886">
    <property type="term" value="C:plasma membrane"/>
    <property type="evidence" value="ECO:0007669"/>
    <property type="project" value="UniProtKB-SubCell"/>
</dbReference>
<feature type="transmembrane region" description="Helical" evidence="7">
    <location>
        <begin position="191"/>
        <end position="214"/>
    </location>
</feature>
<comment type="subcellular location">
    <subcellularLocation>
        <location evidence="1">Cell membrane</location>
        <topology evidence="1">Multi-pass membrane protein</topology>
    </subcellularLocation>
</comment>
<keyword evidence="5 7" id="KW-0472">Membrane</keyword>
<feature type="transmembrane region" description="Helical" evidence="7">
    <location>
        <begin position="41"/>
        <end position="63"/>
    </location>
</feature>
<sequence length="226" mass="24485">MSQRKRIPFQHPDSPTDIAAQVVLPFDKSLEISLKSIKSRFLRNMVTVTSLILAVSFFAYVLIGSDISNGIYNSGQHDLIKILDKTGYQPGGSAKERWIVILSLLVCTVGIINAQLMAVTERFREIGTMKCLGALDSFVLRLFVLEASMQGVVGSLLGAIFGGLIAILLAMTSFGWGAITFLPVAEVGISILYSIGVGFGLSLIGVLYPAMIAARMRPIEAMRVEE</sequence>
<evidence type="ECO:0000256" key="2">
    <source>
        <dbReference type="ARBA" id="ARBA00022475"/>
    </source>
</evidence>
<dbReference type="GO" id="GO:0022857">
    <property type="term" value="F:transmembrane transporter activity"/>
    <property type="evidence" value="ECO:0007669"/>
    <property type="project" value="TreeGrafter"/>
</dbReference>
<dbReference type="STRING" id="246191.SAMN05660337_2312"/>
<organism evidence="9 10">
    <name type="scientific">Maridesulfovibrio ferrireducens</name>
    <dbReference type="NCBI Taxonomy" id="246191"/>
    <lineage>
        <taxon>Bacteria</taxon>
        <taxon>Pseudomonadati</taxon>
        <taxon>Thermodesulfobacteriota</taxon>
        <taxon>Desulfovibrionia</taxon>
        <taxon>Desulfovibrionales</taxon>
        <taxon>Desulfovibrionaceae</taxon>
        <taxon>Maridesulfovibrio</taxon>
    </lineage>
</organism>
<protein>
    <submittedName>
        <fullName evidence="9">FtsX-like permease family protein</fullName>
    </submittedName>
</protein>
<evidence type="ECO:0000256" key="7">
    <source>
        <dbReference type="SAM" id="Phobius"/>
    </source>
</evidence>
<name>A0A1G9HV37_9BACT</name>
<proteinExistence type="inferred from homology"/>
<feature type="transmembrane region" description="Helical" evidence="7">
    <location>
        <begin position="156"/>
        <end position="179"/>
    </location>
</feature>
<feature type="transmembrane region" description="Helical" evidence="7">
    <location>
        <begin position="98"/>
        <end position="120"/>
    </location>
</feature>
<reference evidence="10" key="1">
    <citation type="submission" date="2016-10" db="EMBL/GenBank/DDBJ databases">
        <authorList>
            <person name="Varghese N."/>
            <person name="Submissions S."/>
        </authorList>
    </citation>
    <scope>NUCLEOTIDE SEQUENCE [LARGE SCALE GENOMIC DNA]</scope>
    <source>
        <strain evidence="10">DSM 16995</strain>
    </source>
</reference>
<dbReference type="Pfam" id="PF02687">
    <property type="entry name" value="FtsX"/>
    <property type="match status" value="1"/>
</dbReference>
<evidence type="ECO:0000256" key="6">
    <source>
        <dbReference type="ARBA" id="ARBA00038076"/>
    </source>
</evidence>
<dbReference type="PANTHER" id="PTHR30572:SF4">
    <property type="entry name" value="ABC TRANSPORTER PERMEASE YTRF"/>
    <property type="match status" value="1"/>
</dbReference>
<evidence type="ECO:0000313" key="9">
    <source>
        <dbReference type="EMBL" id="SDL16433.1"/>
    </source>
</evidence>
<dbReference type="PANTHER" id="PTHR30572">
    <property type="entry name" value="MEMBRANE COMPONENT OF TRANSPORTER-RELATED"/>
    <property type="match status" value="1"/>
</dbReference>
<keyword evidence="2" id="KW-1003">Cell membrane</keyword>
<keyword evidence="10" id="KW-1185">Reference proteome</keyword>
<feature type="domain" description="ABC3 transporter permease C-terminal" evidence="8">
    <location>
        <begin position="99"/>
        <end position="217"/>
    </location>
</feature>
<keyword evidence="3 7" id="KW-0812">Transmembrane</keyword>
<keyword evidence="4 7" id="KW-1133">Transmembrane helix</keyword>
<evidence type="ECO:0000256" key="1">
    <source>
        <dbReference type="ARBA" id="ARBA00004651"/>
    </source>
</evidence>
<evidence type="ECO:0000256" key="4">
    <source>
        <dbReference type="ARBA" id="ARBA00022989"/>
    </source>
</evidence>
<gene>
    <name evidence="9" type="ORF">SAMN05660337_2312</name>
</gene>
<evidence type="ECO:0000259" key="8">
    <source>
        <dbReference type="Pfam" id="PF02687"/>
    </source>
</evidence>
<dbReference type="RefSeq" id="WP_092161207.1">
    <property type="nucleotide sequence ID" value="NZ_FNGA01000003.1"/>
</dbReference>
<dbReference type="AlphaFoldDB" id="A0A1G9HV37"/>
<dbReference type="InterPro" id="IPR003838">
    <property type="entry name" value="ABC3_permease_C"/>
</dbReference>